<keyword evidence="2" id="KW-1185">Reference proteome</keyword>
<dbReference type="eggNOG" id="arCOG01663">
    <property type="taxonomic scope" value="Archaea"/>
</dbReference>
<accession>F9VP84</accession>
<protein>
    <submittedName>
        <fullName evidence="1">Uncharacterized protein</fullName>
    </submittedName>
</protein>
<organism evidence="1 2">
    <name type="scientific">Sulfurisphaera tokodaii (strain DSM 16993 / JCM 10545 / NBRC 100140 / 7)</name>
    <name type="common">Sulfolobus tokodaii</name>
    <dbReference type="NCBI Taxonomy" id="273063"/>
    <lineage>
        <taxon>Archaea</taxon>
        <taxon>Thermoproteota</taxon>
        <taxon>Thermoprotei</taxon>
        <taxon>Sulfolobales</taxon>
        <taxon>Sulfolobaceae</taxon>
        <taxon>Sulfurisphaera</taxon>
    </lineage>
</organism>
<reference evidence="2" key="1">
    <citation type="journal article" date="2001" name="DNA Res.">
        <title>Complete genome sequence of an aerobic thermoacidophilic Crenarchaeon, Sulfolobus tokodaii strain7.</title>
        <authorList>
            <person name="Kawarabayasi Y."/>
            <person name="Hino Y."/>
            <person name="Horikawa H."/>
            <person name="Jin-no K."/>
            <person name="Takahashi M."/>
            <person name="Sekine M."/>
            <person name="Baba S."/>
            <person name="Ankai A."/>
            <person name="Kosugi H."/>
            <person name="Hosoyama A."/>
            <person name="Fukui S."/>
            <person name="Nagai Y."/>
            <person name="Nishijima K."/>
            <person name="Otsuka R."/>
            <person name="Nakazawa H."/>
            <person name="Takamiya M."/>
            <person name="Kato Y."/>
            <person name="Yoshizawa T."/>
            <person name="Tanaka T."/>
            <person name="Kudoh Y."/>
            <person name="Yamazaki J."/>
            <person name="Kushida N."/>
            <person name="Oguchi A."/>
            <person name="Aoki K."/>
            <person name="Masuda S."/>
            <person name="Yanagii M."/>
            <person name="Nishimura M."/>
            <person name="Yamagishi A."/>
            <person name="Oshima T."/>
            <person name="Kikuchi H."/>
        </authorList>
    </citation>
    <scope>NUCLEOTIDE SEQUENCE [LARGE SCALE GENOMIC DNA]</scope>
    <source>
        <strain evidence="2">DSM 16993 / JCM 10545 / NBRC 100140 / 7</strain>
    </source>
</reference>
<dbReference type="Proteomes" id="UP000001015">
    <property type="component" value="Chromosome"/>
</dbReference>
<dbReference type="eggNOG" id="arCOG01244">
    <property type="taxonomic scope" value="Archaea"/>
</dbReference>
<evidence type="ECO:0000313" key="1">
    <source>
        <dbReference type="EMBL" id="BAK54731.1"/>
    </source>
</evidence>
<evidence type="ECO:0000313" key="2">
    <source>
        <dbReference type="Proteomes" id="UP000001015"/>
    </source>
</evidence>
<sequence length="89" mass="10236">MLESGVGLKEALYILNNYNPSLDQKEDGFYIYMVNLVRKSKKDMYGNIMFSIEVKGNIRILYSVDLKNCIVFIWGFGVSQGLLRSWLSS</sequence>
<dbReference type="KEGG" id="sto:STK_20854"/>
<dbReference type="AlphaFoldDB" id="F9VP84"/>
<proteinExistence type="predicted"/>
<dbReference type="EMBL" id="BA000023">
    <property type="protein sequence ID" value="BAK54731.1"/>
    <property type="molecule type" value="Genomic_DNA"/>
</dbReference>
<name>F9VP84_SULTO</name>
<gene>
    <name evidence="1" type="ordered locus">STK_20854</name>
    <name evidence="1" type="ORF">STS223</name>
</gene>